<feature type="domain" description="F-box" evidence="9">
    <location>
        <begin position="1"/>
        <end position="44"/>
    </location>
</feature>
<dbReference type="GO" id="GO:0000209">
    <property type="term" value="P:protein polyubiquitination"/>
    <property type="evidence" value="ECO:0007669"/>
    <property type="project" value="TreeGrafter"/>
</dbReference>
<feature type="compositionally biased region" description="Polar residues" evidence="8">
    <location>
        <begin position="473"/>
        <end position="487"/>
    </location>
</feature>
<dbReference type="InterPro" id="IPR001810">
    <property type="entry name" value="F-box_dom"/>
</dbReference>
<dbReference type="Pfam" id="PF12937">
    <property type="entry name" value="F-box-like"/>
    <property type="match status" value="1"/>
</dbReference>
<dbReference type="EMBL" id="JAVRRJ010000012">
    <property type="protein sequence ID" value="KAK5080723.1"/>
    <property type="molecule type" value="Genomic_DNA"/>
</dbReference>
<evidence type="ECO:0000256" key="1">
    <source>
        <dbReference type="ARBA" id="ARBA00002730"/>
    </source>
</evidence>
<dbReference type="SUPFAM" id="SSF50978">
    <property type="entry name" value="WD40 repeat-like"/>
    <property type="match status" value="1"/>
</dbReference>
<evidence type="ECO:0000256" key="6">
    <source>
        <dbReference type="ARBA" id="ARBA00032113"/>
    </source>
</evidence>
<keyword evidence="7" id="KW-0853">WD repeat</keyword>
<dbReference type="Proteomes" id="UP001309876">
    <property type="component" value="Unassembled WGS sequence"/>
</dbReference>
<dbReference type="SMART" id="SM00256">
    <property type="entry name" value="FBOX"/>
    <property type="match status" value="1"/>
</dbReference>
<evidence type="ECO:0000256" key="4">
    <source>
        <dbReference type="ARBA" id="ARBA00015819"/>
    </source>
</evidence>
<evidence type="ECO:0000313" key="11">
    <source>
        <dbReference type="Proteomes" id="UP001309876"/>
    </source>
</evidence>
<dbReference type="InterPro" id="IPR019775">
    <property type="entry name" value="WD40_repeat_CS"/>
</dbReference>
<comment type="subunit">
    <text evidence="3">Component of the SCF(sconB) E3 ubiquitin ligase complex.</text>
</comment>
<feature type="repeat" description="WD" evidence="7">
    <location>
        <begin position="132"/>
        <end position="173"/>
    </location>
</feature>
<organism evidence="10 11">
    <name type="scientific">Lithohypha guttulata</name>
    <dbReference type="NCBI Taxonomy" id="1690604"/>
    <lineage>
        <taxon>Eukaryota</taxon>
        <taxon>Fungi</taxon>
        <taxon>Dikarya</taxon>
        <taxon>Ascomycota</taxon>
        <taxon>Pezizomycotina</taxon>
        <taxon>Eurotiomycetes</taxon>
        <taxon>Chaetothyriomycetidae</taxon>
        <taxon>Chaetothyriales</taxon>
        <taxon>Trichomeriaceae</taxon>
        <taxon>Lithohypha</taxon>
    </lineage>
</organism>
<keyword evidence="11" id="KW-1185">Reference proteome</keyword>
<sequence>MSDLPDEIWMQIFDYIDSEQLLRIQSVCRRLRRVARDARLWRAKCFEKAPSAVHAFKANEDSLSELLNSLSLTQAGSTPQPSSDNDVARSAVGMSRRARAIANWDYTDGRERIDWYSEYMARHAPLHMEWVQSSDTTEIKNIALFDDQQKVIGATEDGNIRIWDIQQTANGRRSFHESFRSHDNLLYAGFEVDSPSSSSTPMQQPTIGNAVDGILVHHSGTKVYVAVEDRLNEIDLNTMAVVSQQKWAWNITAISQQSSDESAVMVGTSYTLNMHDPRTILRNQSQSNGEKVDADLQERNTVFLPNYAKSWLASQPHSGPRRRQVSMRARVPTSGISRPVYTSRRADPEVYAPVEPGPQTILHRGPNDIVVAGRMPSILFYDKRSFPKLESVIHSGARLSSLTSLEYPPRGATSLTADATLIAAGEYHGRGSLELYELPHTRLTDPQATYDVPPAQDTDSEPALPSTDDAGESSRTTATSEPFSYRNRQSSSSAKLLSVVTQGSRIVYSDTEGGIKWVERDGRGLARRWNINSYEYTHAGGAVVGDYVARKMLTFSSDEQYTSGSLAGMKRGDGDILIWTGTHIGLVTNKVKWTGHDELIAAFEEKMSLDESAQGQSSMRSAEESRRQEEEYARIMRRALERQADERRFLARFGRMSG</sequence>
<comment type="caution">
    <text evidence="10">The sequence shown here is derived from an EMBL/GenBank/DDBJ whole genome shotgun (WGS) entry which is preliminary data.</text>
</comment>
<feature type="region of interest" description="Disordered" evidence="8">
    <location>
        <begin position="610"/>
        <end position="630"/>
    </location>
</feature>
<reference evidence="10 11" key="1">
    <citation type="submission" date="2023-08" db="EMBL/GenBank/DDBJ databases">
        <title>Black Yeasts Isolated from many extreme environments.</title>
        <authorList>
            <person name="Coleine C."/>
            <person name="Stajich J.E."/>
            <person name="Selbmann L."/>
        </authorList>
    </citation>
    <scope>NUCLEOTIDE SEQUENCE [LARGE SCALE GENOMIC DNA]</scope>
    <source>
        <strain evidence="10 11">CCFEE 5910</strain>
    </source>
</reference>
<proteinExistence type="inferred from homology"/>
<dbReference type="InterPro" id="IPR039719">
    <property type="entry name" value="FBXO28"/>
</dbReference>
<accession>A0AAN7PJW3</accession>
<name>A0AAN7PJW3_9EURO</name>
<dbReference type="PANTHER" id="PTHR13252:SF9">
    <property type="entry name" value="F-BOX ONLY PROTEIN 28"/>
    <property type="match status" value="1"/>
</dbReference>
<gene>
    <name evidence="10" type="ORF">LTR05_008427</name>
</gene>
<evidence type="ECO:0000256" key="2">
    <source>
        <dbReference type="ARBA" id="ARBA00007968"/>
    </source>
</evidence>
<evidence type="ECO:0000256" key="8">
    <source>
        <dbReference type="SAM" id="MobiDB-lite"/>
    </source>
</evidence>
<dbReference type="PROSITE" id="PS50181">
    <property type="entry name" value="FBOX"/>
    <property type="match status" value="1"/>
</dbReference>
<feature type="compositionally biased region" description="Basic and acidic residues" evidence="8">
    <location>
        <begin position="621"/>
        <end position="630"/>
    </location>
</feature>
<dbReference type="Gene3D" id="1.20.1280.50">
    <property type="match status" value="1"/>
</dbReference>
<feature type="region of interest" description="Disordered" evidence="8">
    <location>
        <begin position="445"/>
        <end position="487"/>
    </location>
</feature>
<dbReference type="InterPro" id="IPR036047">
    <property type="entry name" value="F-box-like_dom_sf"/>
</dbReference>
<evidence type="ECO:0000259" key="9">
    <source>
        <dbReference type="PROSITE" id="PS50181"/>
    </source>
</evidence>
<evidence type="ECO:0000256" key="5">
    <source>
        <dbReference type="ARBA" id="ARBA00030034"/>
    </source>
</evidence>
<evidence type="ECO:0000256" key="3">
    <source>
        <dbReference type="ARBA" id="ARBA00011725"/>
    </source>
</evidence>
<dbReference type="PROSITE" id="PS00678">
    <property type="entry name" value="WD_REPEATS_1"/>
    <property type="match status" value="1"/>
</dbReference>
<evidence type="ECO:0000313" key="10">
    <source>
        <dbReference type="EMBL" id="KAK5080723.1"/>
    </source>
</evidence>
<comment type="function">
    <text evidence="1">Component of the SCF(sconB) E3 ubiquitin ligase complex involved in the regulation of sulfur metabolite repression, probably by mediating the inactivation or degradation of the metR transcription factor.</text>
</comment>
<dbReference type="AlphaFoldDB" id="A0AAN7PJW3"/>
<comment type="similarity">
    <text evidence="2">Belongs to the WD repeat MET30/SCONB/SCON-2 family.</text>
</comment>
<dbReference type="InterPro" id="IPR001680">
    <property type="entry name" value="WD40_rpt"/>
</dbReference>
<dbReference type="SUPFAM" id="SSF81383">
    <property type="entry name" value="F-box domain"/>
    <property type="match status" value="1"/>
</dbReference>
<protein>
    <recommendedName>
        <fullName evidence="4">Probable E3 ubiquitin ligase complex SCF subunit sconB</fullName>
    </recommendedName>
    <alternativeName>
        <fullName evidence="6">Sulfur controller B</fullName>
    </alternativeName>
    <alternativeName>
        <fullName evidence="5">Sulfur metabolite repression control protein B</fullName>
    </alternativeName>
</protein>
<dbReference type="PANTHER" id="PTHR13252">
    <property type="entry name" value="F-BOX ONLY PROTEIN 28"/>
    <property type="match status" value="1"/>
</dbReference>
<dbReference type="PROSITE" id="PS50082">
    <property type="entry name" value="WD_REPEATS_2"/>
    <property type="match status" value="1"/>
</dbReference>
<dbReference type="InterPro" id="IPR036322">
    <property type="entry name" value="WD40_repeat_dom_sf"/>
</dbReference>
<evidence type="ECO:0000256" key="7">
    <source>
        <dbReference type="PROSITE-ProRule" id="PRU00221"/>
    </source>
</evidence>